<evidence type="ECO:0000256" key="6">
    <source>
        <dbReference type="ARBA" id="ARBA00040304"/>
    </source>
</evidence>
<keyword evidence="10" id="KW-1185">Reference proteome</keyword>
<dbReference type="PRINTS" id="PR00925">
    <property type="entry name" value="NONHISHMG17"/>
</dbReference>
<feature type="region of interest" description="Disordered" evidence="8">
    <location>
        <begin position="1"/>
        <end position="52"/>
    </location>
</feature>
<accession>A0ABI8A2X1</accession>
<dbReference type="PROSITE" id="PS00355">
    <property type="entry name" value="HMG14_17"/>
    <property type="match status" value="1"/>
</dbReference>
<protein>
    <recommendedName>
        <fullName evidence="6">Non-histone chromosomal protein HMG-17</fullName>
    </recommendedName>
    <alternativeName>
        <fullName evidence="7">High mobility group nucleosome-binding domain-containing protein 2</fullName>
    </alternativeName>
</protein>
<sequence>MSLGAGLRSVAPPPPTAPAHETRAGARRCRPRVPPAARASSLPPSTAAMVTAPGPRLRRGLFAPSAAVASPWRGGAGRAGPRFSLQFSARRPGRLDGDSGQAGARGPAVPALSGPLRARRLHRRAVRSPSASGIFTGAGDAKTGRFACSREAEGDAKGDKAKVKDEPQRRSARLSAKPAPPKPEPKPKKAPAKKGEKVPKGKKGKADAGKDGNNPAENGDAKTDQAQKAEGAGDAK</sequence>
<keyword evidence="3" id="KW-0238">DNA-binding</keyword>
<reference evidence="9 10" key="1">
    <citation type="submission" date="2021-02" db="EMBL/GenBank/DDBJ databases">
        <title>Safari Cat Assemblies.</title>
        <authorList>
            <person name="Bredemeyer K.R."/>
            <person name="Murphy W.J."/>
        </authorList>
    </citation>
    <scope>NUCLEOTIDE SEQUENCE [LARGE SCALE GENOMIC DNA]</scope>
</reference>
<evidence type="ECO:0000256" key="7">
    <source>
        <dbReference type="ARBA" id="ARBA00042290"/>
    </source>
</evidence>
<reference evidence="9" key="3">
    <citation type="submission" date="2025-09" db="UniProtKB">
        <authorList>
            <consortium name="Ensembl"/>
        </authorList>
    </citation>
    <scope>IDENTIFICATION</scope>
    <source>
        <strain evidence="9">breed Abyssinian</strain>
    </source>
</reference>
<dbReference type="InterPro" id="IPR000079">
    <property type="entry name" value="HMGN_fam"/>
</dbReference>
<feature type="compositionally biased region" description="Basic and acidic residues" evidence="8">
    <location>
        <begin position="148"/>
        <end position="169"/>
    </location>
</feature>
<evidence type="ECO:0000313" key="10">
    <source>
        <dbReference type="Proteomes" id="UP000823872"/>
    </source>
</evidence>
<dbReference type="PANTHER" id="PTHR23087:SF13">
    <property type="entry name" value="NON-HISTONE CHROMOSOMAL PROTEIN HMG-17"/>
    <property type="match status" value="1"/>
</dbReference>
<keyword evidence="4" id="KW-0539">Nucleus</keyword>
<feature type="region of interest" description="Disordered" evidence="8">
    <location>
        <begin position="88"/>
        <end position="236"/>
    </location>
</feature>
<dbReference type="PANTHER" id="PTHR23087">
    <property type="entry name" value="NONHISTONE CHROMOSOMAL PROTEIN HMG"/>
    <property type="match status" value="1"/>
</dbReference>
<dbReference type="SMART" id="SM00527">
    <property type="entry name" value="HMG17"/>
    <property type="match status" value="1"/>
</dbReference>
<organism evidence="9 10">
    <name type="scientific">Felis catus</name>
    <name type="common">Cat</name>
    <name type="synonym">Felis silvestris catus</name>
    <dbReference type="NCBI Taxonomy" id="9685"/>
    <lineage>
        <taxon>Eukaryota</taxon>
        <taxon>Metazoa</taxon>
        <taxon>Chordata</taxon>
        <taxon>Craniata</taxon>
        <taxon>Vertebrata</taxon>
        <taxon>Euteleostomi</taxon>
        <taxon>Mammalia</taxon>
        <taxon>Eutheria</taxon>
        <taxon>Laurasiatheria</taxon>
        <taxon>Carnivora</taxon>
        <taxon>Feliformia</taxon>
        <taxon>Felidae</taxon>
        <taxon>Felinae</taxon>
        <taxon>Felis</taxon>
    </lineage>
</organism>
<evidence type="ECO:0000256" key="3">
    <source>
        <dbReference type="ARBA" id="ARBA00023125"/>
    </source>
</evidence>
<dbReference type="GeneTree" id="ENSGT00950000182802"/>
<dbReference type="Proteomes" id="UP000823872">
    <property type="component" value="Chromosome C1"/>
</dbReference>
<feature type="compositionally biased region" description="Basic residues" evidence="8">
    <location>
        <begin position="117"/>
        <end position="126"/>
    </location>
</feature>
<evidence type="ECO:0000256" key="2">
    <source>
        <dbReference type="ARBA" id="ARBA00007696"/>
    </source>
</evidence>
<comment type="subcellular location">
    <subcellularLocation>
        <location evidence="1">Nucleus</location>
    </subcellularLocation>
</comment>
<evidence type="ECO:0000256" key="1">
    <source>
        <dbReference type="ARBA" id="ARBA00004123"/>
    </source>
</evidence>
<feature type="compositionally biased region" description="Basic and acidic residues" evidence="8">
    <location>
        <begin position="183"/>
        <end position="210"/>
    </location>
</feature>
<comment type="function">
    <text evidence="5">Binds to the inner side of the nucleosomal DNA thus altering the interaction between the DNA and the histone octamer. May be involved in the process which maintains transcribable genes in a unique chromatin conformation.</text>
</comment>
<proteinExistence type="inferred from homology"/>
<evidence type="ECO:0000313" key="9">
    <source>
        <dbReference type="Ensembl" id="ENSFCTP00005053530.1"/>
    </source>
</evidence>
<feature type="compositionally biased region" description="Basic and acidic residues" evidence="8">
    <location>
        <begin position="219"/>
        <end position="236"/>
    </location>
</feature>
<evidence type="ECO:0000256" key="8">
    <source>
        <dbReference type="SAM" id="MobiDB-lite"/>
    </source>
</evidence>
<dbReference type="Ensembl" id="ENSFCTT00005076279.1">
    <property type="protein sequence ID" value="ENSFCTP00005053530.1"/>
    <property type="gene ID" value="ENSFCTG00005026969.1"/>
</dbReference>
<name>A0ABI8A2X1_FELCA</name>
<feature type="compositionally biased region" description="Low complexity" evidence="8">
    <location>
        <begin position="35"/>
        <end position="48"/>
    </location>
</feature>
<dbReference type="Pfam" id="PF01101">
    <property type="entry name" value="HMG14_17"/>
    <property type="match status" value="1"/>
</dbReference>
<evidence type="ECO:0000256" key="4">
    <source>
        <dbReference type="ARBA" id="ARBA00023242"/>
    </source>
</evidence>
<evidence type="ECO:0000256" key="5">
    <source>
        <dbReference type="ARBA" id="ARBA00037490"/>
    </source>
</evidence>
<reference evidence="9" key="2">
    <citation type="submission" date="2025-08" db="UniProtKB">
        <authorList>
            <consortium name="Ensembl"/>
        </authorList>
    </citation>
    <scope>IDENTIFICATION</scope>
    <source>
        <strain evidence="9">breed Abyssinian</strain>
    </source>
</reference>
<comment type="similarity">
    <text evidence="2">Belongs to the HMGN family.</text>
</comment>